<feature type="domain" description="RapZ C-terminal" evidence="6">
    <location>
        <begin position="164"/>
        <end position="281"/>
    </location>
</feature>
<evidence type="ECO:0000259" key="5">
    <source>
        <dbReference type="Pfam" id="PF03668"/>
    </source>
</evidence>
<dbReference type="Pfam" id="PF22740">
    <property type="entry name" value="PapZ_C"/>
    <property type="match status" value="1"/>
</dbReference>
<accession>A0A1H2Q7D9</accession>
<proteinExistence type="inferred from homology"/>
<comment type="caution">
    <text evidence="4">Lacks conserved residue(s) required for the propagation of feature annotation.</text>
</comment>
<evidence type="ECO:0000313" key="8">
    <source>
        <dbReference type="Proteomes" id="UP000182429"/>
    </source>
</evidence>
<evidence type="ECO:0000256" key="1">
    <source>
        <dbReference type="ARBA" id="ARBA00022741"/>
    </source>
</evidence>
<dbReference type="InterPro" id="IPR053931">
    <property type="entry name" value="RapZ_C"/>
</dbReference>
<dbReference type="InterPro" id="IPR005337">
    <property type="entry name" value="RapZ-like"/>
</dbReference>
<evidence type="ECO:0000256" key="4">
    <source>
        <dbReference type="HAMAP-Rule" id="MF_00636"/>
    </source>
</evidence>
<dbReference type="EMBL" id="FNNF01000002">
    <property type="protein sequence ID" value="SDW03093.1"/>
    <property type="molecule type" value="Genomic_DNA"/>
</dbReference>
<organism evidence="7 8">
    <name type="scientific">Kandleria vitulina</name>
    <dbReference type="NCBI Taxonomy" id="1630"/>
    <lineage>
        <taxon>Bacteria</taxon>
        <taxon>Bacillati</taxon>
        <taxon>Bacillota</taxon>
        <taxon>Erysipelotrichia</taxon>
        <taxon>Erysipelotrichales</taxon>
        <taxon>Coprobacillaceae</taxon>
        <taxon>Kandleria</taxon>
    </lineage>
</organism>
<dbReference type="Pfam" id="PF03668">
    <property type="entry name" value="RapZ-like_N"/>
    <property type="match status" value="1"/>
</dbReference>
<dbReference type="OrthoDB" id="9784461at2"/>
<dbReference type="RefSeq" id="WP_074685390.1">
    <property type="nucleotide sequence ID" value="NZ_FNNF01000002.1"/>
</dbReference>
<sequence length="283" mass="32732">MEDYEVVLVSGMSGAGKTLAMAGFENMGYYCMDNYPVALLEVFGDLLKSSSFEPTKIAMAVRLHDALDAIRILSNVDHIALNVIVLDCDDETLLKRYKQTRRSHPMMIANMASTLTEAIQLERRQFERMKSQAHKVIDTTLLKPKALQNILESSFFEEQRDVFRVSFVSFGYKYGVPKDADLILDVRFLPNPFYVEELRPKTGNDVDVYNYVMEKESTKEFVKRTTDYYDYLLSEYEKEGKMQVIVGIGCTGGQHRSVTLTNYFANYYSQYYQVYKYHRDADH</sequence>
<evidence type="ECO:0000259" key="6">
    <source>
        <dbReference type="Pfam" id="PF22740"/>
    </source>
</evidence>
<keyword evidence="1 4" id="KW-0547">Nucleotide-binding</keyword>
<dbReference type="eggNOG" id="COG1660">
    <property type="taxonomic scope" value="Bacteria"/>
</dbReference>
<dbReference type="InterPro" id="IPR027417">
    <property type="entry name" value="P-loop_NTPase"/>
</dbReference>
<gene>
    <name evidence="7" type="ORF">SAMN04487759_10298</name>
</gene>
<dbReference type="PANTHER" id="PTHR30448">
    <property type="entry name" value="RNASE ADAPTER PROTEIN RAPZ"/>
    <property type="match status" value="1"/>
</dbReference>
<dbReference type="InterPro" id="IPR053930">
    <property type="entry name" value="RapZ-like_N"/>
</dbReference>
<feature type="domain" description="RapZ-like N-terminal" evidence="5">
    <location>
        <begin position="5"/>
        <end position="156"/>
    </location>
</feature>
<dbReference type="HAMAP" id="MF_00636">
    <property type="entry name" value="RapZ_like"/>
    <property type="match status" value="1"/>
</dbReference>
<dbReference type="Gene3D" id="3.40.50.300">
    <property type="entry name" value="P-loop containing nucleotide triphosphate hydrolases"/>
    <property type="match status" value="1"/>
</dbReference>
<dbReference type="PANTHER" id="PTHR30448:SF0">
    <property type="entry name" value="RNASE ADAPTER PROTEIN RAPZ"/>
    <property type="match status" value="1"/>
</dbReference>
<dbReference type="GO" id="GO:0005525">
    <property type="term" value="F:GTP binding"/>
    <property type="evidence" value="ECO:0007669"/>
    <property type="project" value="UniProtKB-UniRule"/>
</dbReference>
<keyword evidence="3 4" id="KW-0342">GTP-binding</keyword>
<name>A0A1H2Q7D9_9FIRM</name>
<dbReference type="Proteomes" id="UP000182429">
    <property type="component" value="Unassembled WGS sequence"/>
</dbReference>
<dbReference type="PIRSF" id="PIRSF005052">
    <property type="entry name" value="P-loopkin"/>
    <property type="match status" value="1"/>
</dbReference>
<evidence type="ECO:0000256" key="2">
    <source>
        <dbReference type="ARBA" id="ARBA00022840"/>
    </source>
</evidence>
<reference evidence="7 8" key="1">
    <citation type="submission" date="2016-10" db="EMBL/GenBank/DDBJ databases">
        <authorList>
            <person name="de Groot N.N."/>
        </authorList>
    </citation>
    <scope>NUCLEOTIDE SEQUENCE [LARGE SCALE GENOMIC DNA]</scope>
    <source>
        <strain evidence="7 8">S3b</strain>
    </source>
</reference>
<dbReference type="SUPFAM" id="SSF52540">
    <property type="entry name" value="P-loop containing nucleoside triphosphate hydrolases"/>
    <property type="match status" value="1"/>
</dbReference>
<dbReference type="AlphaFoldDB" id="A0A1H2Q7D9"/>
<dbReference type="STRING" id="1630.SAMN05216514_10460"/>
<keyword evidence="2 4" id="KW-0067">ATP-binding</keyword>
<evidence type="ECO:0000256" key="3">
    <source>
        <dbReference type="ARBA" id="ARBA00023134"/>
    </source>
</evidence>
<dbReference type="GO" id="GO:0005524">
    <property type="term" value="F:ATP binding"/>
    <property type="evidence" value="ECO:0007669"/>
    <property type="project" value="UniProtKB-UniRule"/>
</dbReference>
<evidence type="ECO:0000313" key="7">
    <source>
        <dbReference type="EMBL" id="SDW03093.1"/>
    </source>
</evidence>
<protein>
    <submittedName>
        <fullName evidence="7">UPF0042 nucleotide-binding protein</fullName>
    </submittedName>
</protein>
<dbReference type="NCBIfam" id="NF003828">
    <property type="entry name" value="PRK05416.1"/>
    <property type="match status" value="1"/>
</dbReference>
<feature type="binding site" evidence="4">
    <location>
        <begin position="11"/>
        <end position="18"/>
    </location>
    <ligand>
        <name>ATP</name>
        <dbReference type="ChEBI" id="CHEBI:30616"/>
    </ligand>
</feature>